<feature type="transmembrane region" description="Helical" evidence="1">
    <location>
        <begin position="140"/>
        <end position="158"/>
    </location>
</feature>
<feature type="transmembrane region" description="Helical" evidence="1">
    <location>
        <begin position="216"/>
        <end position="236"/>
    </location>
</feature>
<dbReference type="GO" id="GO:0008237">
    <property type="term" value="F:metallopeptidase activity"/>
    <property type="evidence" value="ECO:0007669"/>
    <property type="project" value="UniProtKB-KW"/>
</dbReference>
<name>A0A7V4TY91_CALAY</name>
<dbReference type="Pfam" id="PF02517">
    <property type="entry name" value="Rce1-like"/>
    <property type="match status" value="1"/>
</dbReference>
<feature type="transmembrane region" description="Helical" evidence="1">
    <location>
        <begin position="97"/>
        <end position="120"/>
    </location>
</feature>
<keyword evidence="1" id="KW-0472">Membrane</keyword>
<keyword evidence="3" id="KW-0482">Metalloprotease</keyword>
<dbReference type="GO" id="GO:0004175">
    <property type="term" value="F:endopeptidase activity"/>
    <property type="evidence" value="ECO:0007669"/>
    <property type="project" value="UniProtKB-ARBA"/>
</dbReference>
<feature type="domain" description="CAAX prenyl protease 2/Lysostaphin resistance protein A-like" evidence="2">
    <location>
        <begin position="139"/>
        <end position="226"/>
    </location>
</feature>
<dbReference type="AlphaFoldDB" id="A0A7V4TY91"/>
<keyword evidence="3" id="KW-0378">Hydrolase</keyword>
<evidence type="ECO:0000259" key="2">
    <source>
        <dbReference type="Pfam" id="PF02517"/>
    </source>
</evidence>
<feature type="transmembrane region" description="Helical" evidence="1">
    <location>
        <begin position="55"/>
        <end position="77"/>
    </location>
</feature>
<gene>
    <name evidence="3" type="ORF">ENK44_02940</name>
</gene>
<proteinExistence type="predicted"/>
<evidence type="ECO:0000256" key="1">
    <source>
        <dbReference type="SAM" id="Phobius"/>
    </source>
</evidence>
<comment type="caution">
    <text evidence="3">The sequence shown here is derived from an EMBL/GenBank/DDBJ whole genome shotgun (WGS) entry which is preliminary data.</text>
</comment>
<reference evidence="3" key="1">
    <citation type="journal article" date="2020" name="mSystems">
        <title>Genome- and Community-Level Interaction Insights into Carbon Utilization and Element Cycling Functions of Hydrothermarchaeota in Hydrothermal Sediment.</title>
        <authorList>
            <person name="Zhou Z."/>
            <person name="Liu Y."/>
            <person name="Xu W."/>
            <person name="Pan J."/>
            <person name="Luo Z.H."/>
            <person name="Li M."/>
        </authorList>
    </citation>
    <scope>NUCLEOTIDE SEQUENCE [LARGE SCALE GENOMIC DNA]</scope>
    <source>
        <strain evidence="3">HyVt-577</strain>
    </source>
</reference>
<keyword evidence="3" id="KW-0645">Protease</keyword>
<dbReference type="GO" id="GO:0080120">
    <property type="term" value="P:CAAX-box protein maturation"/>
    <property type="evidence" value="ECO:0007669"/>
    <property type="project" value="UniProtKB-ARBA"/>
</dbReference>
<feature type="transmembrane region" description="Helical" evidence="1">
    <location>
        <begin position="196"/>
        <end position="211"/>
    </location>
</feature>
<accession>A0A7V4TY91</accession>
<dbReference type="InterPro" id="IPR003675">
    <property type="entry name" value="Rce1/LyrA-like_dom"/>
</dbReference>
<sequence>MKSLLDALEYKKRDMHLYVLLISAPLLLTLYWYYGNARFLLKIVPAFQNNAAGDIYAHIMQFASFFLLTFLLPLVYIKFIRRESPAEYGLQMGDKRYGFLFVLIAVPLIVAPLIYIAAGMPDIRAEYPLSKALYQHREWVLWYELAYVVFYYIAWEFFFRGFLLFGIKKYWGAMPAVLIQTISSCLIHLGKPDGEILGSIVIGILFGAIALRTRSIWYVFILHAAIGVLTDVFVMLR</sequence>
<organism evidence="3">
    <name type="scientific">Caldithrix abyssi</name>
    <dbReference type="NCBI Taxonomy" id="187145"/>
    <lineage>
        <taxon>Bacteria</taxon>
        <taxon>Pseudomonadati</taxon>
        <taxon>Calditrichota</taxon>
        <taxon>Calditrichia</taxon>
        <taxon>Calditrichales</taxon>
        <taxon>Calditrichaceae</taxon>
        <taxon>Caldithrix</taxon>
    </lineage>
</organism>
<protein>
    <submittedName>
        <fullName evidence="3">CPBP family intramembrane metalloprotease</fullName>
    </submittedName>
</protein>
<feature type="transmembrane region" description="Helical" evidence="1">
    <location>
        <begin position="170"/>
        <end position="190"/>
    </location>
</feature>
<evidence type="ECO:0000313" key="3">
    <source>
        <dbReference type="EMBL" id="HGY54636.1"/>
    </source>
</evidence>
<dbReference type="EMBL" id="DRQG01000024">
    <property type="protein sequence ID" value="HGY54636.1"/>
    <property type="molecule type" value="Genomic_DNA"/>
</dbReference>
<dbReference type="Proteomes" id="UP000885779">
    <property type="component" value="Unassembled WGS sequence"/>
</dbReference>
<keyword evidence="1" id="KW-0812">Transmembrane</keyword>
<feature type="transmembrane region" description="Helical" evidence="1">
    <location>
        <begin position="15"/>
        <end position="35"/>
    </location>
</feature>
<keyword evidence="1" id="KW-1133">Transmembrane helix</keyword>